<dbReference type="GO" id="GO:0006302">
    <property type="term" value="P:double-strand break repair"/>
    <property type="evidence" value="ECO:0007669"/>
    <property type="project" value="InterPro"/>
</dbReference>
<keyword evidence="7" id="KW-0547">Nucleotide-binding</keyword>
<dbReference type="GO" id="GO:0007004">
    <property type="term" value="P:telomere maintenance via telomerase"/>
    <property type="evidence" value="ECO:0007669"/>
    <property type="project" value="TreeGrafter"/>
</dbReference>
<dbReference type="Pfam" id="PF04423">
    <property type="entry name" value="Rad50_zn_hook"/>
    <property type="match status" value="1"/>
</dbReference>
<dbReference type="GO" id="GO:0046872">
    <property type="term" value="F:metal ion binding"/>
    <property type="evidence" value="ECO:0007669"/>
    <property type="project" value="UniProtKB-UniRule"/>
</dbReference>
<comment type="cofactor">
    <cofactor evidence="1">
        <name>Zn(2+)</name>
        <dbReference type="ChEBI" id="CHEBI:29105"/>
    </cofactor>
</comment>
<dbReference type="InterPro" id="IPR038729">
    <property type="entry name" value="Rad50/SbcC_AAA"/>
</dbReference>
<evidence type="ECO:0000256" key="19">
    <source>
        <dbReference type="SAM" id="Coils"/>
    </source>
</evidence>
<dbReference type="GO" id="GO:0030870">
    <property type="term" value="C:Mre11 complex"/>
    <property type="evidence" value="ECO:0007669"/>
    <property type="project" value="InterPro"/>
</dbReference>
<evidence type="ECO:0000256" key="9">
    <source>
        <dbReference type="ARBA" id="ARBA00022801"/>
    </source>
</evidence>
<keyword evidence="14" id="KW-0234">DNA repair</keyword>
<evidence type="ECO:0000256" key="11">
    <source>
        <dbReference type="ARBA" id="ARBA00022840"/>
    </source>
</evidence>
<evidence type="ECO:0000256" key="6">
    <source>
        <dbReference type="ARBA" id="ARBA00022723"/>
    </source>
</evidence>
<dbReference type="GO" id="GO:0051880">
    <property type="term" value="F:G-quadruplex DNA binding"/>
    <property type="evidence" value="ECO:0007669"/>
    <property type="project" value="TreeGrafter"/>
</dbReference>
<evidence type="ECO:0000256" key="4">
    <source>
        <dbReference type="ARBA" id="ARBA00009439"/>
    </source>
</evidence>
<evidence type="ECO:0000256" key="1">
    <source>
        <dbReference type="ARBA" id="ARBA00001947"/>
    </source>
</evidence>
<evidence type="ECO:0000313" key="22">
    <source>
        <dbReference type="EMBL" id="KAK2581137.1"/>
    </source>
</evidence>
<keyword evidence="11" id="KW-0067">ATP-binding</keyword>
<feature type="coiled-coil region" evidence="19">
    <location>
        <begin position="575"/>
        <end position="638"/>
    </location>
</feature>
<dbReference type="Gene3D" id="3.40.50.300">
    <property type="entry name" value="P-loop containing nucleotide triphosphate hydrolases"/>
    <property type="match status" value="2"/>
</dbReference>
<dbReference type="InterPro" id="IPR013134">
    <property type="entry name" value="Zn_hook_RAD50"/>
</dbReference>
<keyword evidence="13 19" id="KW-0175">Coiled coil</keyword>
<evidence type="ECO:0000259" key="21">
    <source>
        <dbReference type="PROSITE" id="PS51131"/>
    </source>
</evidence>
<keyword evidence="12" id="KW-0460">Magnesium</keyword>
<keyword evidence="6 18" id="KW-0479">Metal-binding</keyword>
<evidence type="ECO:0000256" key="3">
    <source>
        <dbReference type="ARBA" id="ARBA00004286"/>
    </source>
</evidence>
<evidence type="ECO:0000256" key="10">
    <source>
        <dbReference type="ARBA" id="ARBA00022833"/>
    </source>
</evidence>
<keyword evidence="16" id="KW-0469">Meiosis</keyword>
<evidence type="ECO:0000256" key="18">
    <source>
        <dbReference type="PROSITE-ProRule" id="PRU00471"/>
    </source>
</evidence>
<dbReference type="GO" id="GO:0000722">
    <property type="term" value="P:telomere maintenance via recombination"/>
    <property type="evidence" value="ECO:0007669"/>
    <property type="project" value="TreeGrafter"/>
</dbReference>
<dbReference type="InterPro" id="IPR027417">
    <property type="entry name" value="P-loop_NTPase"/>
</dbReference>
<feature type="coiled-coil region" evidence="19">
    <location>
        <begin position="273"/>
        <end position="532"/>
    </location>
</feature>
<evidence type="ECO:0000256" key="7">
    <source>
        <dbReference type="ARBA" id="ARBA00022741"/>
    </source>
</evidence>
<dbReference type="EMBL" id="JAIFRP010000042">
    <property type="protein sequence ID" value="KAK2581137.1"/>
    <property type="molecule type" value="Genomic_DNA"/>
</dbReference>
<protein>
    <recommendedName>
        <fullName evidence="21">Zinc-hook domain-containing protein</fullName>
    </recommendedName>
</protein>
<evidence type="ECO:0000256" key="14">
    <source>
        <dbReference type="ARBA" id="ARBA00023204"/>
    </source>
</evidence>
<evidence type="ECO:0000256" key="8">
    <source>
        <dbReference type="ARBA" id="ARBA00022763"/>
    </source>
</evidence>
<keyword evidence="15" id="KW-0539">Nucleus</keyword>
<dbReference type="GO" id="GO:0005524">
    <property type="term" value="F:ATP binding"/>
    <property type="evidence" value="ECO:0007669"/>
    <property type="project" value="UniProtKB-KW"/>
</dbReference>
<comment type="subcellular location">
    <subcellularLocation>
        <location evidence="3">Chromosome</location>
    </subcellularLocation>
    <subcellularLocation>
        <location evidence="2">Nucleus</location>
    </subcellularLocation>
</comment>
<evidence type="ECO:0000256" key="20">
    <source>
        <dbReference type="SAM" id="MobiDB-lite"/>
    </source>
</evidence>
<feature type="compositionally biased region" description="Polar residues" evidence="20">
    <location>
        <begin position="1348"/>
        <end position="1357"/>
    </location>
</feature>
<dbReference type="SUPFAM" id="SSF52540">
    <property type="entry name" value="P-loop containing nucleoside triphosphate hydrolases"/>
    <property type="match status" value="2"/>
</dbReference>
<dbReference type="PANTHER" id="PTHR18867:SF12">
    <property type="entry name" value="DNA REPAIR PROTEIN RAD50"/>
    <property type="match status" value="1"/>
</dbReference>
<evidence type="ECO:0000256" key="12">
    <source>
        <dbReference type="ARBA" id="ARBA00022842"/>
    </source>
</evidence>
<reference evidence="22" key="1">
    <citation type="submission" date="2021-08" db="EMBL/GenBank/DDBJ databases">
        <authorList>
            <person name="Misof B."/>
            <person name="Oliver O."/>
            <person name="Podsiadlowski L."/>
            <person name="Donath A."/>
            <person name="Peters R."/>
            <person name="Mayer C."/>
            <person name="Rust J."/>
            <person name="Gunkel S."/>
            <person name="Lesny P."/>
            <person name="Martin S."/>
            <person name="Oeyen J.P."/>
            <person name="Petersen M."/>
            <person name="Panagiotis P."/>
            <person name="Wilbrandt J."/>
            <person name="Tanja T."/>
        </authorList>
    </citation>
    <scope>NUCLEOTIDE SEQUENCE</scope>
    <source>
        <strain evidence="22">GBR_01_08_01A</strain>
        <tissue evidence="22">Thorax + abdomen</tissue>
    </source>
</reference>
<dbReference type="PROSITE" id="PS51131">
    <property type="entry name" value="ZN_HOOK"/>
    <property type="match status" value="1"/>
</dbReference>
<comment type="caution">
    <text evidence="22">The sequence shown here is derived from an EMBL/GenBank/DDBJ whole genome shotgun (WGS) entry which is preliminary data.</text>
</comment>
<feature type="coiled-coil region" evidence="19">
    <location>
        <begin position="197"/>
        <end position="248"/>
    </location>
</feature>
<dbReference type="NCBIfam" id="TIGR00606">
    <property type="entry name" value="rad50"/>
    <property type="match status" value="1"/>
</dbReference>
<dbReference type="SUPFAM" id="SSF75712">
    <property type="entry name" value="Rad50 coiled-coil Zn hook"/>
    <property type="match status" value="1"/>
</dbReference>
<evidence type="ECO:0000256" key="2">
    <source>
        <dbReference type="ARBA" id="ARBA00004123"/>
    </source>
</evidence>
<feature type="domain" description="Zinc-hook" evidence="21">
    <location>
        <begin position="641"/>
        <end position="739"/>
    </location>
</feature>
<keyword evidence="8" id="KW-0227">DNA damage</keyword>
<evidence type="ECO:0000256" key="13">
    <source>
        <dbReference type="ARBA" id="ARBA00023054"/>
    </source>
</evidence>
<dbReference type="GO" id="GO:0016887">
    <property type="term" value="F:ATP hydrolysis activity"/>
    <property type="evidence" value="ECO:0007669"/>
    <property type="project" value="InterPro"/>
</dbReference>
<name>A0AAD9RJY5_9HYME</name>
<keyword evidence="9" id="KW-0378">Hydrolase</keyword>
<keyword evidence="5" id="KW-0158">Chromosome</keyword>
<dbReference type="GO" id="GO:0000794">
    <property type="term" value="C:condensed nuclear chromosome"/>
    <property type="evidence" value="ECO:0007669"/>
    <property type="project" value="TreeGrafter"/>
</dbReference>
<feature type="region of interest" description="Disordered" evidence="20">
    <location>
        <begin position="1318"/>
        <end position="1368"/>
    </location>
</feature>
<feature type="coiled-coil region" evidence="19">
    <location>
        <begin position="752"/>
        <end position="779"/>
    </location>
</feature>
<comment type="catalytic activity">
    <reaction evidence="17">
        <text>ATP + H2O = ADP + phosphate + H(+)</text>
        <dbReference type="Rhea" id="RHEA:13065"/>
        <dbReference type="ChEBI" id="CHEBI:15377"/>
        <dbReference type="ChEBI" id="CHEBI:15378"/>
        <dbReference type="ChEBI" id="CHEBI:30616"/>
        <dbReference type="ChEBI" id="CHEBI:43474"/>
        <dbReference type="ChEBI" id="CHEBI:456216"/>
    </reaction>
</comment>
<feature type="coiled-coil region" evidence="19">
    <location>
        <begin position="980"/>
        <end position="1058"/>
    </location>
</feature>
<evidence type="ECO:0000256" key="17">
    <source>
        <dbReference type="ARBA" id="ARBA00049360"/>
    </source>
</evidence>
<dbReference type="GO" id="GO:0003691">
    <property type="term" value="F:double-stranded telomeric DNA binding"/>
    <property type="evidence" value="ECO:0007669"/>
    <property type="project" value="TreeGrafter"/>
</dbReference>
<proteinExistence type="inferred from homology"/>
<feature type="binding site" evidence="18">
    <location>
        <position position="686"/>
    </location>
    <ligand>
        <name>Zn(2+)</name>
        <dbReference type="ChEBI" id="CHEBI:29105"/>
    </ligand>
</feature>
<gene>
    <name evidence="22" type="ORF">KPH14_007949</name>
</gene>
<feature type="coiled-coil region" evidence="19">
    <location>
        <begin position="846"/>
        <end position="880"/>
    </location>
</feature>
<dbReference type="Pfam" id="PF13476">
    <property type="entry name" value="AAA_23"/>
    <property type="match status" value="1"/>
</dbReference>
<keyword evidence="23" id="KW-1185">Reference proteome</keyword>
<reference evidence="22" key="2">
    <citation type="journal article" date="2023" name="Commun. Biol.">
        <title>Intrasexual cuticular hydrocarbon dimorphism in a wasp sheds light on hydrocarbon biosynthesis genes in Hymenoptera.</title>
        <authorList>
            <person name="Moris V.C."/>
            <person name="Podsiadlowski L."/>
            <person name="Martin S."/>
            <person name="Oeyen J.P."/>
            <person name="Donath A."/>
            <person name="Petersen M."/>
            <person name="Wilbrandt J."/>
            <person name="Misof B."/>
            <person name="Liedtke D."/>
            <person name="Thamm M."/>
            <person name="Scheiner R."/>
            <person name="Schmitt T."/>
            <person name="Niehuis O."/>
        </authorList>
    </citation>
    <scope>NUCLEOTIDE SEQUENCE</scope>
    <source>
        <strain evidence="22">GBR_01_08_01A</strain>
    </source>
</reference>
<dbReference type="Proteomes" id="UP001258017">
    <property type="component" value="Unassembled WGS sequence"/>
</dbReference>
<evidence type="ECO:0000256" key="15">
    <source>
        <dbReference type="ARBA" id="ARBA00023242"/>
    </source>
</evidence>
<feature type="binding site" evidence="18">
    <location>
        <position position="689"/>
    </location>
    <ligand>
        <name>Zn(2+)</name>
        <dbReference type="ChEBI" id="CHEBI:29105"/>
    </ligand>
</feature>
<comment type="similarity">
    <text evidence="4">Belongs to the SMC family. RAD50 subfamily.</text>
</comment>
<dbReference type="InterPro" id="IPR004584">
    <property type="entry name" value="Rad50_eukaryotes"/>
</dbReference>
<evidence type="ECO:0000256" key="5">
    <source>
        <dbReference type="ARBA" id="ARBA00022454"/>
    </source>
</evidence>
<dbReference type="Pfam" id="PF13558">
    <property type="entry name" value="SbcC_Walker_B"/>
    <property type="match status" value="1"/>
</dbReference>
<organism evidence="22 23">
    <name type="scientific">Odynerus spinipes</name>
    <dbReference type="NCBI Taxonomy" id="1348599"/>
    <lineage>
        <taxon>Eukaryota</taxon>
        <taxon>Metazoa</taxon>
        <taxon>Ecdysozoa</taxon>
        <taxon>Arthropoda</taxon>
        <taxon>Hexapoda</taxon>
        <taxon>Insecta</taxon>
        <taxon>Pterygota</taxon>
        <taxon>Neoptera</taxon>
        <taxon>Endopterygota</taxon>
        <taxon>Hymenoptera</taxon>
        <taxon>Apocrita</taxon>
        <taxon>Aculeata</taxon>
        <taxon>Vespoidea</taxon>
        <taxon>Vespidae</taxon>
        <taxon>Eumeninae</taxon>
        <taxon>Odynerus</taxon>
    </lineage>
</organism>
<dbReference type="PANTHER" id="PTHR18867">
    <property type="entry name" value="RAD50"/>
    <property type="match status" value="1"/>
</dbReference>
<evidence type="ECO:0000256" key="16">
    <source>
        <dbReference type="ARBA" id="ARBA00023254"/>
    </source>
</evidence>
<sequence>MSRIRQLSICGIRNFDDQEQPKLRFSRPLTLILGPNGTGKTTLIESLRFATTGDFPPGSDRGKAFIHDRQISTSRVVKGFVKAEFVSGSGSVYMICRTIECLHTGTLSKFKTLDSTLSRKDKGSAKPVSVTNRCIDVNAEVISAMGVSKAILNYVIFCHQEESSWPLDDGKKLKEKFDLIFDSARFNKALENFLKCIKTLEQNAKVLQVQRDALKNIVTEVEDKEQKREDTKKRLEDVTKEITTIDKELEPIVEKIHKIEAMDTEHKTLVTERDKKQLEYDVNKQQIESLQDNIREIFKGTMNELAARLELYDENLSNKISKISELEEKLQQIARDEVKFTNMITDRKITVGRLKQKMQDQAKRISLRNKTLNETLSAWNIETLVDRNTSDGEIAGLIQELENKIESLKCAVEVERRKQNEQEEECQKQIDMLRSERTKIESEMNMKDNDLTETRNEIDRIRKEIIKIGDSTNKLNSVEAKLAETNKKIDALSQSLDIDDIKEQINTESSIKDALEVELSAVDDEIERLHEHAALQTEMTLHKSTQQAKEREVKCFKEKHEDKIKMLLKVNEVPCTKLKDKLDAIQQKLVDHIKKITNEVQTEQQKLLTIEATLKHIQEDLRKKLSELQSNKQKISSICDYKEFDEFLLLQSKKVKDLQDKRGMYAYQSTAYKEYIKQLTKEDPCCPLCHRDFEKSYKIDTLITKMEDEIKNQPDTLKQCEARLKVEQKKYDTMLQLKPVVEKISQLEDVEIPRLEEILEETKEKLTRQKEIIQEKERLKATPEKDLNESKSLFEDVMLWDRLIDEFNNLQEKICNIENLMPKTGATSTRTISETQAHRDVLKTSLKKSTEQIQHLQTKLNTFLDKLQRAREERNALFEEQLKIQPNIQKLKQLTEKQTELSSRQVALIESVQPLQDRLLEEDNKLKTAVHQLDALKKENWIKVEADRKTVMEGGRQLFELNKIQNEVDACNRSDVPNTLTKLELEIKNYEVEINKNTTEKNKLMSTIQELKDEINQQETRKRDLSDNLTLRKLQLTAQDLQQQCQTLNEKLENMNHNRNMEKWHKYKKHEESLLRKKNVARGKQEELERTLIQYATELMKENYKNARKNYMDKCIELTLQKEATADLKKYCAVLDTAMIKYHTERMATVNKIMKKLWKAIYIGNDTSSIEIHTNNTTGVAHSRRSFNYKLVQIKNGKEMDMRGRCSAGQKVLASIIIRLALAETFCKDCGVLALDEPTTNLDEDNANSLANALHMIVTMRSRYQKNFQLIVISHDEKFLVKLAQLNNSLGYYELYRKDNGLSSIRFRQMGSDCFNELSPKRELRSSDEEDESSNSSKQTDSRKRTNDSTGQYNSDNRPTKKRFVCNF</sequence>
<dbReference type="GO" id="GO:0043047">
    <property type="term" value="F:single-stranded telomeric DNA binding"/>
    <property type="evidence" value="ECO:0007669"/>
    <property type="project" value="TreeGrafter"/>
</dbReference>
<accession>A0AAD9RJY5</accession>
<evidence type="ECO:0000313" key="23">
    <source>
        <dbReference type="Proteomes" id="UP001258017"/>
    </source>
</evidence>
<keyword evidence="10 18" id="KW-0862">Zinc</keyword>
<dbReference type="GO" id="GO:0070192">
    <property type="term" value="P:chromosome organization involved in meiotic cell cycle"/>
    <property type="evidence" value="ECO:0007669"/>
    <property type="project" value="TreeGrafter"/>
</dbReference>